<proteinExistence type="inferred from homology"/>
<keyword evidence="5" id="KW-0862">Zinc</keyword>
<gene>
    <name evidence="14" type="ORF">niasHT_027598</name>
</gene>
<evidence type="ECO:0000256" key="12">
    <source>
        <dbReference type="SAM" id="MobiDB-lite"/>
    </source>
</evidence>
<evidence type="ECO:0000256" key="7">
    <source>
        <dbReference type="ARBA" id="ARBA00023128"/>
    </source>
</evidence>
<name>A0ABD2K5F2_9BILA</name>
<evidence type="ECO:0000256" key="3">
    <source>
        <dbReference type="ARBA" id="ARBA00022723"/>
    </source>
</evidence>
<keyword evidence="4 11" id="KW-0863">Zinc-finger</keyword>
<dbReference type="Gene3D" id="3.30.420.80">
    <property type="entry name" value="Ribosomal protein S11"/>
    <property type="match status" value="1"/>
</dbReference>
<evidence type="ECO:0000256" key="10">
    <source>
        <dbReference type="ARBA" id="ARBA00082661"/>
    </source>
</evidence>
<dbReference type="SUPFAM" id="SSF57850">
    <property type="entry name" value="RING/U-box"/>
    <property type="match status" value="1"/>
</dbReference>
<feature type="domain" description="RING-type" evidence="13">
    <location>
        <begin position="3"/>
        <end position="42"/>
    </location>
</feature>
<evidence type="ECO:0000256" key="4">
    <source>
        <dbReference type="ARBA" id="ARBA00022771"/>
    </source>
</evidence>
<dbReference type="CDD" id="cd16574">
    <property type="entry name" value="RING-HC_Topors"/>
    <property type="match status" value="1"/>
</dbReference>
<accession>A0ABD2K5F2</accession>
<dbReference type="GO" id="GO:1990904">
    <property type="term" value="C:ribonucleoprotein complex"/>
    <property type="evidence" value="ECO:0007669"/>
    <property type="project" value="UniProtKB-KW"/>
</dbReference>
<dbReference type="InterPro" id="IPR058746">
    <property type="entry name" value="Znf_RING-type_Topors"/>
</dbReference>
<feature type="region of interest" description="Disordered" evidence="12">
    <location>
        <begin position="320"/>
        <end position="341"/>
    </location>
</feature>
<dbReference type="AlphaFoldDB" id="A0ABD2K5F2"/>
<sequence>MSCPICLHVWNDPTVLDNCQHIFCFECITEWTRLKPECPLCKCGLLSLKHRLLFPEGETPTWKSEGKEESIVSLRSEYEFEQILTRTSYPADVEQHQVELVVKHLIVEIGALRTISMRGALASQSIYRTAICGVENELNEYKMLLNKFNSGATRAQLFNEHAFRRVVYLNNLTPRAICPSIFNVVFNAEYVAGNRKIVRAQIIHFAIREVVALTRNACVDIDIYLDTLLDYLSSKINRTEIVIFLKQRGIQNPHHFLNNLTHFASTGQTLEVYDQNSEYSSRRSGILMGDDDDVLVLNDGGAGGDVEVVGERRRRLARPNIHERGERVEHGHRREQHNIQDRQSSMLERLYTYFYTPIFPVSRDEQQRNQLDLSSWVNSPRMGGEAEANGPSVQSASNAAQIRQSSSSHVGTFAHPPGPSSNAQATSSSMVTLEDDSDDDEAGDAVEFLQEIKRSKSLHNLEEEESEDDEQMDIENGHGNDSDDEDDDNNDEIIDTVVARDMNGVRFLQRFVNNNPRNLERVRLQRKPSGWDFEKNRAQHNFIYRVDFCPTKNATVARVVHYEDGIVIEASTREKTVQRQLYSQTDVSAAYNIGRLLAHRCKMAGIEHCMSSLTENELEGSKKREAFLRALNESGLLLEEPEAIPHTHLNDPNLIWETFTIQHNRADKLDELDLSLEPGKGVC</sequence>
<protein>
    <recommendedName>
        <fullName evidence="9">Large ribosomal subunit protein uL18m</fullName>
    </recommendedName>
    <alternativeName>
        <fullName evidence="10">39S ribosomal protein L18, mitochondrial</fullName>
    </alternativeName>
</protein>
<comment type="subcellular location">
    <subcellularLocation>
        <location evidence="1">Mitochondrion</location>
    </subcellularLocation>
</comment>
<evidence type="ECO:0000256" key="8">
    <source>
        <dbReference type="ARBA" id="ARBA00023274"/>
    </source>
</evidence>
<feature type="compositionally biased region" description="Basic and acidic residues" evidence="12">
    <location>
        <begin position="320"/>
        <end position="329"/>
    </location>
</feature>
<keyword evidence="7" id="KW-0496">Mitochondrion</keyword>
<comment type="caution">
    <text evidence="14">The sequence shown here is derived from an EMBL/GenBank/DDBJ whole genome shotgun (WGS) entry which is preliminary data.</text>
</comment>
<dbReference type="Gene3D" id="3.30.40.10">
    <property type="entry name" value="Zinc/RING finger domain, C3HC4 (zinc finger)"/>
    <property type="match status" value="1"/>
</dbReference>
<feature type="compositionally biased region" description="Polar residues" evidence="12">
    <location>
        <begin position="391"/>
        <end position="410"/>
    </location>
</feature>
<evidence type="ECO:0000256" key="5">
    <source>
        <dbReference type="ARBA" id="ARBA00022833"/>
    </source>
</evidence>
<feature type="compositionally biased region" description="Acidic residues" evidence="12">
    <location>
        <begin position="462"/>
        <end position="473"/>
    </location>
</feature>
<dbReference type="InterPro" id="IPR005484">
    <property type="entry name" value="Ribosomal_uL18_bac/plant/anim"/>
</dbReference>
<feature type="compositionally biased region" description="Polar residues" evidence="12">
    <location>
        <begin position="420"/>
        <end position="431"/>
    </location>
</feature>
<evidence type="ECO:0000313" key="14">
    <source>
        <dbReference type="EMBL" id="KAL3098053.1"/>
    </source>
</evidence>
<feature type="region of interest" description="Disordered" evidence="12">
    <location>
        <begin position="454"/>
        <end position="490"/>
    </location>
</feature>
<evidence type="ECO:0000256" key="9">
    <source>
        <dbReference type="ARBA" id="ARBA00069051"/>
    </source>
</evidence>
<dbReference type="PANTHER" id="PTHR12899:SF3">
    <property type="entry name" value="LARGE RIBOSOMAL SUBUNIT PROTEIN UL18M"/>
    <property type="match status" value="1"/>
</dbReference>
<keyword evidence="3" id="KW-0479">Metal-binding</keyword>
<dbReference type="InterPro" id="IPR001841">
    <property type="entry name" value="Znf_RING"/>
</dbReference>
<dbReference type="GO" id="GO:0005840">
    <property type="term" value="C:ribosome"/>
    <property type="evidence" value="ECO:0007669"/>
    <property type="project" value="UniProtKB-KW"/>
</dbReference>
<dbReference type="PROSITE" id="PS50089">
    <property type="entry name" value="ZF_RING_2"/>
    <property type="match status" value="1"/>
</dbReference>
<dbReference type="GO" id="GO:0008270">
    <property type="term" value="F:zinc ion binding"/>
    <property type="evidence" value="ECO:0007669"/>
    <property type="project" value="UniProtKB-KW"/>
</dbReference>
<dbReference type="InterPro" id="IPR017907">
    <property type="entry name" value="Znf_RING_CS"/>
</dbReference>
<dbReference type="CDD" id="cd00432">
    <property type="entry name" value="Ribosomal_L18_L5e"/>
    <property type="match status" value="1"/>
</dbReference>
<dbReference type="PROSITE" id="PS00518">
    <property type="entry name" value="ZF_RING_1"/>
    <property type="match status" value="1"/>
</dbReference>
<dbReference type="InterPro" id="IPR018957">
    <property type="entry name" value="Znf_C3HC4_RING-type"/>
</dbReference>
<dbReference type="EMBL" id="JBICBT010000830">
    <property type="protein sequence ID" value="KAL3098053.1"/>
    <property type="molecule type" value="Genomic_DNA"/>
</dbReference>
<keyword evidence="6" id="KW-0689">Ribosomal protein</keyword>
<reference evidence="14 15" key="1">
    <citation type="submission" date="2024-10" db="EMBL/GenBank/DDBJ databases">
        <authorList>
            <person name="Kim D."/>
        </authorList>
    </citation>
    <scope>NUCLEOTIDE SEQUENCE [LARGE SCALE GENOMIC DNA]</scope>
    <source>
        <strain evidence="14">BH-2024</strain>
    </source>
</reference>
<feature type="compositionally biased region" description="Acidic residues" evidence="12">
    <location>
        <begin position="433"/>
        <end position="442"/>
    </location>
</feature>
<dbReference type="Proteomes" id="UP001620626">
    <property type="component" value="Unassembled WGS sequence"/>
</dbReference>
<dbReference type="InterPro" id="IPR013083">
    <property type="entry name" value="Znf_RING/FYVE/PHD"/>
</dbReference>
<evidence type="ECO:0000256" key="11">
    <source>
        <dbReference type="PROSITE-ProRule" id="PRU00175"/>
    </source>
</evidence>
<dbReference type="SUPFAM" id="SSF53137">
    <property type="entry name" value="Translational machinery components"/>
    <property type="match status" value="1"/>
</dbReference>
<feature type="region of interest" description="Disordered" evidence="12">
    <location>
        <begin position="376"/>
        <end position="442"/>
    </location>
</feature>
<dbReference type="InterPro" id="IPR057268">
    <property type="entry name" value="Ribosomal_L18"/>
</dbReference>
<dbReference type="SMART" id="SM00184">
    <property type="entry name" value="RING"/>
    <property type="match status" value="1"/>
</dbReference>
<dbReference type="PANTHER" id="PTHR12899">
    <property type="entry name" value="39S RIBOSOMAL PROTEIN L18, MITOCHONDRIAL"/>
    <property type="match status" value="1"/>
</dbReference>
<dbReference type="GO" id="GO:0005743">
    <property type="term" value="C:mitochondrial inner membrane"/>
    <property type="evidence" value="ECO:0007669"/>
    <property type="project" value="UniProtKB-ARBA"/>
</dbReference>
<evidence type="ECO:0000313" key="15">
    <source>
        <dbReference type="Proteomes" id="UP001620626"/>
    </source>
</evidence>
<evidence type="ECO:0000256" key="6">
    <source>
        <dbReference type="ARBA" id="ARBA00022980"/>
    </source>
</evidence>
<dbReference type="InterPro" id="IPR036967">
    <property type="entry name" value="Ribosomal_uS11_sf"/>
</dbReference>
<evidence type="ECO:0000256" key="2">
    <source>
        <dbReference type="ARBA" id="ARBA00007116"/>
    </source>
</evidence>
<comment type="similarity">
    <text evidence="2">Belongs to the universal ribosomal protein uL18 family.</text>
</comment>
<organism evidence="14 15">
    <name type="scientific">Heterodera trifolii</name>
    <dbReference type="NCBI Taxonomy" id="157864"/>
    <lineage>
        <taxon>Eukaryota</taxon>
        <taxon>Metazoa</taxon>
        <taxon>Ecdysozoa</taxon>
        <taxon>Nematoda</taxon>
        <taxon>Chromadorea</taxon>
        <taxon>Rhabditida</taxon>
        <taxon>Tylenchina</taxon>
        <taxon>Tylenchomorpha</taxon>
        <taxon>Tylenchoidea</taxon>
        <taxon>Heteroderidae</taxon>
        <taxon>Heteroderinae</taxon>
        <taxon>Heterodera</taxon>
    </lineage>
</organism>
<dbReference type="FunFam" id="3.30.420.80:FF:000005">
    <property type="entry name" value="39S ribosomal protein L18, mitochondrial"/>
    <property type="match status" value="1"/>
</dbReference>
<evidence type="ECO:0000256" key="1">
    <source>
        <dbReference type="ARBA" id="ARBA00004173"/>
    </source>
</evidence>
<keyword evidence="8" id="KW-0687">Ribonucleoprotein</keyword>
<dbReference type="Pfam" id="PF00097">
    <property type="entry name" value="zf-C3HC4"/>
    <property type="match status" value="1"/>
</dbReference>
<keyword evidence="15" id="KW-1185">Reference proteome</keyword>
<evidence type="ECO:0000259" key="13">
    <source>
        <dbReference type="PROSITE" id="PS50089"/>
    </source>
</evidence>